<proteinExistence type="inferred from homology"/>
<protein>
    <submittedName>
        <fullName evidence="4">SDR family NAD(P)-dependent oxidoreductase</fullName>
    </submittedName>
</protein>
<dbReference type="PRINTS" id="PR00080">
    <property type="entry name" value="SDRFAMILY"/>
</dbReference>
<evidence type="ECO:0000313" key="5">
    <source>
        <dbReference type="Proteomes" id="UP001500466"/>
    </source>
</evidence>
<dbReference type="InterPro" id="IPR036291">
    <property type="entry name" value="NAD(P)-bd_dom_sf"/>
</dbReference>
<sequence>MGQLDGKVAVVTGGANGIGRACCERFADEGADIVVADILDERGMDTIAAVEKRGRRAAYMHADASSPTDNETVMQHAVDMFGSLDVLVTAAGISTADYRSDKPQAVARRAAKHARDQPDPMRRFTELRLGDWQKVLDVNLTGTLLAVQAAARVMLDLKKRGSIITIASIAAKHPEAGAPAYSVSKAGVWMLTKYAARVLGPAGIRVNAIGPGFIETNMTAVVRGLPDLEERLLADVPLGRMGTAREVADAALFLAGQQSSYFTGEMLHPDGGFYTD</sequence>
<keyword evidence="2" id="KW-0560">Oxidoreductase</keyword>
<dbReference type="PANTHER" id="PTHR42760">
    <property type="entry name" value="SHORT-CHAIN DEHYDROGENASES/REDUCTASES FAMILY MEMBER"/>
    <property type="match status" value="1"/>
</dbReference>
<dbReference type="PRINTS" id="PR00081">
    <property type="entry name" value="GDHRDH"/>
</dbReference>
<dbReference type="RefSeq" id="WP_345678044.1">
    <property type="nucleotide sequence ID" value="NZ_BAABHS010000019.1"/>
</dbReference>
<dbReference type="SUPFAM" id="SSF51735">
    <property type="entry name" value="NAD(P)-binding Rossmann-fold domains"/>
    <property type="match status" value="1"/>
</dbReference>
<accession>A0ABP9HSG7</accession>
<dbReference type="Gene3D" id="3.40.50.720">
    <property type="entry name" value="NAD(P)-binding Rossmann-like Domain"/>
    <property type="match status" value="1"/>
</dbReference>
<dbReference type="Proteomes" id="UP001500466">
    <property type="component" value="Unassembled WGS sequence"/>
</dbReference>
<dbReference type="Pfam" id="PF00106">
    <property type="entry name" value="adh_short"/>
    <property type="match status" value="1"/>
</dbReference>
<reference evidence="5" key="1">
    <citation type="journal article" date="2019" name="Int. J. Syst. Evol. Microbiol.">
        <title>The Global Catalogue of Microorganisms (GCM) 10K type strain sequencing project: providing services to taxonomists for standard genome sequencing and annotation.</title>
        <authorList>
            <consortium name="The Broad Institute Genomics Platform"/>
            <consortium name="The Broad Institute Genome Sequencing Center for Infectious Disease"/>
            <person name="Wu L."/>
            <person name="Ma J."/>
        </authorList>
    </citation>
    <scope>NUCLEOTIDE SEQUENCE [LARGE SCALE GENOMIC DNA]</scope>
    <source>
        <strain evidence="5">JCM 17986</strain>
    </source>
</reference>
<name>A0ABP9HSG7_9ACTN</name>
<organism evidence="4 5">
    <name type="scientific">Yinghuangia aomiensis</name>
    <dbReference type="NCBI Taxonomy" id="676205"/>
    <lineage>
        <taxon>Bacteria</taxon>
        <taxon>Bacillati</taxon>
        <taxon>Actinomycetota</taxon>
        <taxon>Actinomycetes</taxon>
        <taxon>Kitasatosporales</taxon>
        <taxon>Streptomycetaceae</taxon>
        <taxon>Yinghuangia</taxon>
    </lineage>
</organism>
<comment type="caution">
    <text evidence="4">The sequence shown here is derived from an EMBL/GenBank/DDBJ whole genome shotgun (WGS) entry which is preliminary data.</text>
</comment>
<evidence type="ECO:0000256" key="2">
    <source>
        <dbReference type="ARBA" id="ARBA00023002"/>
    </source>
</evidence>
<dbReference type="InterPro" id="IPR002347">
    <property type="entry name" value="SDR_fam"/>
</dbReference>
<evidence type="ECO:0000256" key="1">
    <source>
        <dbReference type="ARBA" id="ARBA00006484"/>
    </source>
</evidence>
<gene>
    <name evidence="4" type="ORF">GCM10023205_51400</name>
</gene>
<dbReference type="EMBL" id="BAABHS010000019">
    <property type="protein sequence ID" value="GAA4977541.1"/>
    <property type="molecule type" value="Genomic_DNA"/>
</dbReference>
<evidence type="ECO:0000256" key="3">
    <source>
        <dbReference type="RuleBase" id="RU000363"/>
    </source>
</evidence>
<evidence type="ECO:0000313" key="4">
    <source>
        <dbReference type="EMBL" id="GAA4977541.1"/>
    </source>
</evidence>
<dbReference type="PANTHER" id="PTHR42760:SF133">
    <property type="entry name" value="3-OXOACYL-[ACYL-CARRIER-PROTEIN] REDUCTASE"/>
    <property type="match status" value="1"/>
</dbReference>
<keyword evidence="5" id="KW-1185">Reference proteome</keyword>
<comment type="similarity">
    <text evidence="1 3">Belongs to the short-chain dehydrogenases/reductases (SDR) family.</text>
</comment>